<gene>
    <name evidence="2" type="ORF">SAMN05443377_12618</name>
</gene>
<keyword evidence="1" id="KW-0812">Transmembrane</keyword>
<organism evidence="2 3">
    <name type="scientific">Propionibacterium cyclohexanicum</name>
    <dbReference type="NCBI Taxonomy" id="64702"/>
    <lineage>
        <taxon>Bacteria</taxon>
        <taxon>Bacillati</taxon>
        <taxon>Actinomycetota</taxon>
        <taxon>Actinomycetes</taxon>
        <taxon>Propionibacteriales</taxon>
        <taxon>Propionibacteriaceae</taxon>
        <taxon>Propionibacterium</taxon>
    </lineage>
</organism>
<dbReference type="InterPro" id="IPR025962">
    <property type="entry name" value="SdpI/YhfL"/>
</dbReference>
<evidence type="ECO:0000256" key="1">
    <source>
        <dbReference type="SAM" id="Phobius"/>
    </source>
</evidence>
<feature type="transmembrane region" description="Helical" evidence="1">
    <location>
        <begin position="203"/>
        <end position="225"/>
    </location>
</feature>
<sequence>MAAWAVVSVWTVLGGAGLVKWAGQEANGRVLSVALLGAATAVLGNATPVAPPNAWFGLRVGWSSHSPQVWARSQLVAGRILVGVGTAILVCAFLVPPAVSLVVAVVLLLAAGAVSTLYARHAALAEGPVQEEPAVTAGRWKAAGPDAAGTPDSWPRRAAAIVLAWVPVVVVACYAAWMWGRMPPVIASHWNGLAAPDASQSRVVFLVEAILSSVVFAVFATYGSLSRPTTVRGEQRSVMALGLGSGVAAMITTAYILSVELTIRAGSPERADLGGWTLLVFAAILWGLGPLATQFRGELRYLAHLNWAGVHWP</sequence>
<accession>A0A1H9TPB0</accession>
<feature type="transmembrane region" description="Helical" evidence="1">
    <location>
        <begin position="237"/>
        <end position="258"/>
    </location>
</feature>
<keyword evidence="1" id="KW-0472">Membrane</keyword>
<feature type="transmembrane region" description="Helical" evidence="1">
    <location>
        <begin position="76"/>
        <end position="95"/>
    </location>
</feature>
<name>A0A1H9TPB0_9ACTN</name>
<dbReference type="Proteomes" id="UP000198815">
    <property type="component" value="Unassembled WGS sequence"/>
</dbReference>
<protein>
    <submittedName>
        <fullName evidence="2">SdpI/YhfL protein family protein</fullName>
    </submittedName>
</protein>
<proteinExistence type="predicted"/>
<keyword evidence="3" id="KW-1185">Reference proteome</keyword>
<evidence type="ECO:0000313" key="3">
    <source>
        <dbReference type="Proteomes" id="UP000198815"/>
    </source>
</evidence>
<dbReference type="RefSeq" id="WP_177170204.1">
    <property type="nucleotide sequence ID" value="NZ_FOGZ01000026.1"/>
</dbReference>
<dbReference type="AlphaFoldDB" id="A0A1H9TPB0"/>
<dbReference type="STRING" id="64702.SAMN05443377_12618"/>
<feature type="transmembrane region" description="Helical" evidence="1">
    <location>
        <begin position="158"/>
        <end position="180"/>
    </location>
</feature>
<feature type="transmembrane region" description="Helical" evidence="1">
    <location>
        <begin position="33"/>
        <end position="56"/>
    </location>
</feature>
<evidence type="ECO:0000313" key="2">
    <source>
        <dbReference type="EMBL" id="SER99016.1"/>
    </source>
</evidence>
<feature type="transmembrane region" description="Helical" evidence="1">
    <location>
        <begin position="273"/>
        <end position="292"/>
    </location>
</feature>
<dbReference type="Pfam" id="PF13630">
    <property type="entry name" value="SdpI"/>
    <property type="match status" value="1"/>
</dbReference>
<dbReference type="EMBL" id="FOGZ01000026">
    <property type="protein sequence ID" value="SER99016.1"/>
    <property type="molecule type" value="Genomic_DNA"/>
</dbReference>
<keyword evidence="1" id="KW-1133">Transmembrane helix</keyword>
<reference evidence="2 3" key="1">
    <citation type="submission" date="2016-10" db="EMBL/GenBank/DDBJ databases">
        <authorList>
            <person name="de Groot N.N."/>
        </authorList>
    </citation>
    <scope>NUCLEOTIDE SEQUENCE [LARGE SCALE GENOMIC DNA]</scope>
    <source>
        <strain evidence="2 3">DSM 16859</strain>
    </source>
</reference>